<feature type="domain" description="K Homology" evidence="2">
    <location>
        <begin position="81"/>
        <end position="124"/>
    </location>
</feature>
<keyword evidence="4" id="KW-1185">Reference proteome</keyword>
<dbReference type="InterPro" id="IPR004088">
    <property type="entry name" value="KH_dom_type_1"/>
</dbReference>
<evidence type="ECO:0000259" key="2">
    <source>
        <dbReference type="SMART" id="SM00322"/>
    </source>
</evidence>
<reference evidence="3" key="1">
    <citation type="submission" date="2020-08" db="EMBL/GenBank/DDBJ databases">
        <title>Multicomponent nature underlies the extraordinary mechanical properties of spider dragline silk.</title>
        <authorList>
            <person name="Kono N."/>
            <person name="Nakamura H."/>
            <person name="Mori M."/>
            <person name="Yoshida Y."/>
            <person name="Ohtoshi R."/>
            <person name="Malay A.D."/>
            <person name="Moran D.A.P."/>
            <person name="Tomita M."/>
            <person name="Numata K."/>
            <person name="Arakawa K."/>
        </authorList>
    </citation>
    <scope>NUCLEOTIDE SEQUENCE</scope>
</reference>
<evidence type="ECO:0000313" key="3">
    <source>
        <dbReference type="EMBL" id="GFT09788.1"/>
    </source>
</evidence>
<gene>
    <name evidence="3" type="primary">HDLBP</name>
    <name evidence="3" type="ORF">NPIL_410131</name>
</gene>
<dbReference type="PROSITE" id="PS50084">
    <property type="entry name" value="KH_TYPE_1"/>
    <property type="match status" value="2"/>
</dbReference>
<dbReference type="EMBL" id="BMAW01008695">
    <property type="protein sequence ID" value="GFT09788.1"/>
    <property type="molecule type" value="Genomic_DNA"/>
</dbReference>
<dbReference type="SUPFAM" id="SSF54791">
    <property type="entry name" value="Eukaryotic type KH-domain (KH-domain type I)"/>
    <property type="match status" value="2"/>
</dbReference>
<dbReference type="GO" id="GO:0010468">
    <property type="term" value="P:regulation of gene expression"/>
    <property type="evidence" value="ECO:0007669"/>
    <property type="project" value="UniProtKB-ARBA"/>
</dbReference>
<dbReference type="AlphaFoldDB" id="A0A8X6TFK4"/>
<dbReference type="Pfam" id="PF00013">
    <property type="entry name" value="KH_1"/>
    <property type="match status" value="2"/>
</dbReference>
<dbReference type="SMART" id="SM00322">
    <property type="entry name" value="KH"/>
    <property type="match status" value="2"/>
</dbReference>
<dbReference type="InterPro" id="IPR004087">
    <property type="entry name" value="KH_dom"/>
</dbReference>
<evidence type="ECO:0000256" key="1">
    <source>
        <dbReference type="PROSITE-ProRule" id="PRU00117"/>
    </source>
</evidence>
<dbReference type="InterPro" id="IPR036612">
    <property type="entry name" value="KH_dom_type_1_sf"/>
</dbReference>
<dbReference type="GO" id="GO:0003723">
    <property type="term" value="F:RNA binding"/>
    <property type="evidence" value="ECO:0007669"/>
    <property type="project" value="UniProtKB-UniRule"/>
</dbReference>
<dbReference type="OrthoDB" id="10027144at2759"/>
<dbReference type="Proteomes" id="UP000887013">
    <property type="component" value="Unassembled WGS sequence"/>
</dbReference>
<feature type="domain" description="K Homology" evidence="2">
    <location>
        <begin position="7"/>
        <end position="76"/>
    </location>
</feature>
<comment type="caution">
    <text evidence="3">The sequence shown here is derived from an EMBL/GenBank/DDBJ whole genome shotgun (WGS) entry which is preliminary data.</text>
</comment>
<organism evidence="3 4">
    <name type="scientific">Nephila pilipes</name>
    <name type="common">Giant wood spider</name>
    <name type="synonym">Nephila maculata</name>
    <dbReference type="NCBI Taxonomy" id="299642"/>
    <lineage>
        <taxon>Eukaryota</taxon>
        <taxon>Metazoa</taxon>
        <taxon>Ecdysozoa</taxon>
        <taxon>Arthropoda</taxon>
        <taxon>Chelicerata</taxon>
        <taxon>Arachnida</taxon>
        <taxon>Araneae</taxon>
        <taxon>Araneomorphae</taxon>
        <taxon>Entelegynae</taxon>
        <taxon>Araneoidea</taxon>
        <taxon>Nephilidae</taxon>
        <taxon>Nephila</taxon>
    </lineage>
</organism>
<dbReference type="Gene3D" id="3.30.1370.10">
    <property type="entry name" value="K Homology domain, type 1"/>
    <property type="match status" value="2"/>
</dbReference>
<keyword evidence="1" id="KW-0694">RNA-binding</keyword>
<proteinExistence type="predicted"/>
<name>A0A8X6TFK4_NEPPI</name>
<protein>
    <submittedName>
        <fullName evidence="3">Vigilin</fullName>
    </submittedName>
</protein>
<accession>A0A8X6TFK4</accession>
<evidence type="ECO:0000313" key="4">
    <source>
        <dbReference type="Proteomes" id="UP000887013"/>
    </source>
</evidence>
<sequence>MIHKMEKEVCKDLIIELRSHQNIIGAKGEKIREIREKFNQINITFSELGVKSDKVTIRGPKSDVDACYKYLHRMNEEMKFTNFSVEVPIYNQNHKFIIRKGEANIKKIRDETNTKIDLPARLGRI</sequence>